<sequence length="162" mass="19540">AKVKTNILAINKEIDEYWGKGEDGKTQSRYSVQRHLNKELELFNKENAPYYFEKKYNTEVFYPAMKARREKLKNYRLSDFDDLRAEKRAALEKHKEEYSVKYNEIDEKIKAKMKVLDDGLQELIAKKRGLIQQQSTISDEIRNLDYQYKNWVNFMEELNKRK</sequence>
<accession>A0A5Y3BST6</accession>
<dbReference type="EMBL" id="AAIPYS010000033">
    <property type="protein sequence ID" value="ECG9284748.1"/>
    <property type="molecule type" value="Genomic_DNA"/>
</dbReference>
<name>A0A5Y3BST6_SALER</name>
<reference evidence="1" key="1">
    <citation type="submission" date="2019-07" db="EMBL/GenBank/DDBJ databases">
        <authorList>
            <consortium name="PulseNet: The National Subtyping Network for Foodborne Disease Surveillance"/>
            <person name="Tarr C.L."/>
            <person name="Trees E."/>
            <person name="Katz L.S."/>
            <person name="Carleton-Romer H.A."/>
            <person name="Stroika S."/>
            <person name="Kucerova Z."/>
            <person name="Roache K.F."/>
            <person name="Sabol A.L."/>
            <person name="Besser J."/>
            <person name="Gerner-Smidt P."/>
        </authorList>
    </citation>
    <scope>NUCLEOTIDE SEQUENCE</scope>
    <source>
        <strain evidence="1">PNUSAS083829</strain>
    </source>
</reference>
<comment type="caution">
    <text evidence="1">The sequence shown here is derived from an EMBL/GenBank/DDBJ whole genome shotgun (WGS) entry which is preliminary data.</text>
</comment>
<dbReference type="AlphaFoldDB" id="A0A5Y3BST6"/>
<feature type="non-terminal residue" evidence="1">
    <location>
        <position position="1"/>
    </location>
</feature>
<dbReference type="Pfam" id="PF06717">
    <property type="entry name" value="DUF1202"/>
    <property type="match status" value="1"/>
</dbReference>
<evidence type="ECO:0000313" key="1">
    <source>
        <dbReference type="EMBL" id="ECG9284748.1"/>
    </source>
</evidence>
<gene>
    <name evidence="1" type="ORF">FO127_14935</name>
</gene>
<organism evidence="1">
    <name type="scientific">Salmonella enterica</name>
    <name type="common">Salmonella choleraesuis</name>
    <dbReference type="NCBI Taxonomy" id="28901"/>
    <lineage>
        <taxon>Bacteria</taxon>
        <taxon>Pseudomonadati</taxon>
        <taxon>Pseudomonadota</taxon>
        <taxon>Gammaproteobacteria</taxon>
        <taxon>Enterobacterales</taxon>
        <taxon>Enterobacteriaceae</taxon>
        <taxon>Salmonella</taxon>
    </lineage>
</organism>
<proteinExistence type="predicted"/>
<protein>
    <submittedName>
        <fullName evidence="1">DUF1202 family protein</fullName>
    </submittedName>
</protein>
<dbReference type="InterPro" id="IPR009592">
    <property type="entry name" value="DUF1202"/>
</dbReference>